<dbReference type="Gene3D" id="3.40.50.150">
    <property type="entry name" value="Vaccinia Virus protein VP39"/>
    <property type="match status" value="1"/>
</dbReference>
<dbReference type="EC" id="2.1.1.297" evidence="1"/>
<dbReference type="InterPro" id="IPR002052">
    <property type="entry name" value="DNA_methylase_N6_adenine_CS"/>
</dbReference>
<reference evidence="9" key="1">
    <citation type="journal article" date="2019" name="Int. J. Syst. Evol. Microbiol.">
        <title>The Global Catalogue of Microorganisms (GCM) 10K type strain sequencing project: providing services to taxonomists for standard genome sequencing and annotation.</title>
        <authorList>
            <consortium name="The Broad Institute Genomics Platform"/>
            <consortium name="The Broad Institute Genome Sequencing Center for Infectious Disease"/>
            <person name="Wu L."/>
            <person name="Ma J."/>
        </authorList>
    </citation>
    <scope>NUCLEOTIDE SEQUENCE [LARGE SCALE GENOMIC DNA]</scope>
    <source>
        <strain evidence="9">JCM 18326</strain>
    </source>
</reference>
<dbReference type="GO" id="GO:0008168">
    <property type="term" value="F:methyltransferase activity"/>
    <property type="evidence" value="ECO:0007669"/>
    <property type="project" value="UniProtKB-KW"/>
</dbReference>
<evidence type="ECO:0000313" key="9">
    <source>
        <dbReference type="Proteomes" id="UP001500298"/>
    </source>
</evidence>
<evidence type="ECO:0000256" key="4">
    <source>
        <dbReference type="ARBA" id="ARBA00022691"/>
    </source>
</evidence>
<dbReference type="Pfam" id="PF05175">
    <property type="entry name" value="MTS"/>
    <property type="match status" value="1"/>
</dbReference>
<dbReference type="Pfam" id="PF17827">
    <property type="entry name" value="PrmC_N"/>
    <property type="match status" value="1"/>
</dbReference>
<evidence type="ECO:0000259" key="7">
    <source>
        <dbReference type="Pfam" id="PF17827"/>
    </source>
</evidence>
<dbReference type="NCBIfam" id="TIGR03534">
    <property type="entry name" value="RF_mod_PrmC"/>
    <property type="match status" value="1"/>
</dbReference>
<keyword evidence="9" id="KW-1185">Reference proteome</keyword>
<dbReference type="InterPro" id="IPR019874">
    <property type="entry name" value="RF_methyltr_PrmC"/>
</dbReference>
<protein>
    <recommendedName>
        <fullName evidence="1">peptide chain release factor N(5)-glutamine methyltransferase</fullName>
        <ecNumber evidence="1">2.1.1.297</ecNumber>
    </recommendedName>
</protein>
<accession>A0ABP9D106</accession>
<dbReference type="InterPro" id="IPR004556">
    <property type="entry name" value="HemK-like"/>
</dbReference>
<dbReference type="RefSeq" id="WP_345368557.1">
    <property type="nucleotide sequence ID" value="NZ_BAABJX010000005.1"/>
</dbReference>
<organism evidence="8 9">
    <name type="scientific">Algivirga pacifica</name>
    <dbReference type="NCBI Taxonomy" id="1162670"/>
    <lineage>
        <taxon>Bacteria</taxon>
        <taxon>Pseudomonadati</taxon>
        <taxon>Bacteroidota</taxon>
        <taxon>Cytophagia</taxon>
        <taxon>Cytophagales</taxon>
        <taxon>Flammeovirgaceae</taxon>
        <taxon>Algivirga</taxon>
    </lineage>
</organism>
<dbReference type="EMBL" id="BAABJX010000005">
    <property type="protein sequence ID" value="GAA4821352.1"/>
    <property type="molecule type" value="Genomic_DNA"/>
</dbReference>
<evidence type="ECO:0000313" key="8">
    <source>
        <dbReference type="EMBL" id="GAA4821352.1"/>
    </source>
</evidence>
<keyword evidence="2 8" id="KW-0489">Methyltransferase</keyword>
<evidence type="ECO:0000259" key="6">
    <source>
        <dbReference type="Pfam" id="PF05175"/>
    </source>
</evidence>
<proteinExistence type="predicted"/>
<dbReference type="Gene3D" id="1.10.8.10">
    <property type="entry name" value="DNA helicase RuvA subunit, C-terminal domain"/>
    <property type="match status" value="1"/>
</dbReference>
<comment type="catalytic activity">
    <reaction evidence="5">
        <text>L-glutaminyl-[peptide chain release factor] + S-adenosyl-L-methionine = N(5)-methyl-L-glutaminyl-[peptide chain release factor] + S-adenosyl-L-homocysteine + H(+)</text>
        <dbReference type="Rhea" id="RHEA:42896"/>
        <dbReference type="Rhea" id="RHEA-COMP:10271"/>
        <dbReference type="Rhea" id="RHEA-COMP:10272"/>
        <dbReference type="ChEBI" id="CHEBI:15378"/>
        <dbReference type="ChEBI" id="CHEBI:30011"/>
        <dbReference type="ChEBI" id="CHEBI:57856"/>
        <dbReference type="ChEBI" id="CHEBI:59789"/>
        <dbReference type="ChEBI" id="CHEBI:61891"/>
        <dbReference type="EC" id="2.1.1.297"/>
    </reaction>
</comment>
<feature type="domain" description="Methyltransferase small" evidence="6">
    <location>
        <begin position="112"/>
        <end position="200"/>
    </location>
</feature>
<evidence type="ECO:0000256" key="3">
    <source>
        <dbReference type="ARBA" id="ARBA00022679"/>
    </source>
</evidence>
<keyword evidence="4" id="KW-0949">S-adenosyl-L-methionine</keyword>
<dbReference type="PANTHER" id="PTHR18895">
    <property type="entry name" value="HEMK METHYLTRANSFERASE"/>
    <property type="match status" value="1"/>
</dbReference>
<evidence type="ECO:0000256" key="1">
    <source>
        <dbReference type="ARBA" id="ARBA00012771"/>
    </source>
</evidence>
<dbReference type="PANTHER" id="PTHR18895:SF74">
    <property type="entry name" value="MTRF1L RELEASE FACTOR GLUTAMINE METHYLTRANSFERASE"/>
    <property type="match status" value="1"/>
</dbReference>
<dbReference type="CDD" id="cd02440">
    <property type="entry name" value="AdoMet_MTases"/>
    <property type="match status" value="1"/>
</dbReference>
<dbReference type="Proteomes" id="UP001500298">
    <property type="component" value="Unassembled WGS sequence"/>
</dbReference>
<evidence type="ECO:0000256" key="5">
    <source>
        <dbReference type="ARBA" id="ARBA00048391"/>
    </source>
</evidence>
<dbReference type="SUPFAM" id="SSF53335">
    <property type="entry name" value="S-adenosyl-L-methionine-dependent methyltransferases"/>
    <property type="match status" value="1"/>
</dbReference>
<name>A0ABP9D106_9BACT</name>
<dbReference type="PROSITE" id="PS00092">
    <property type="entry name" value="N6_MTASE"/>
    <property type="match status" value="1"/>
</dbReference>
<keyword evidence="3" id="KW-0808">Transferase</keyword>
<dbReference type="GO" id="GO:0032259">
    <property type="term" value="P:methylation"/>
    <property type="evidence" value="ECO:0007669"/>
    <property type="project" value="UniProtKB-KW"/>
</dbReference>
<dbReference type="InterPro" id="IPR050320">
    <property type="entry name" value="N5-glutamine_MTase"/>
</dbReference>
<dbReference type="InterPro" id="IPR029063">
    <property type="entry name" value="SAM-dependent_MTases_sf"/>
</dbReference>
<dbReference type="NCBIfam" id="TIGR00536">
    <property type="entry name" value="hemK_fam"/>
    <property type="match status" value="1"/>
</dbReference>
<gene>
    <name evidence="8" type="primary">prmC</name>
    <name evidence="8" type="ORF">GCM10023331_02080</name>
</gene>
<comment type="caution">
    <text evidence="8">The sequence shown here is derived from an EMBL/GenBank/DDBJ whole genome shotgun (WGS) entry which is preliminary data.</text>
</comment>
<evidence type="ECO:0000256" key="2">
    <source>
        <dbReference type="ARBA" id="ARBA00022603"/>
    </source>
</evidence>
<dbReference type="InterPro" id="IPR040758">
    <property type="entry name" value="PrmC_N"/>
</dbReference>
<dbReference type="InterPro" id="IPR007848">
    <property type="entry name" value="Small_mtfrase_dom"/>
</dbReference>
<sequence length="282" mass="31614">MEDLKKAKNIFDSLVEQLIPVVGKEEASPMAFILMEDLLHISRIQVLSNQTVEADLSSLETPLQKILKGIPLQYALGQAHFYGRDFAVNPNVLIPRPETEELVHKILPYLRPNSNLLDIGTGSGCIPITLYLEGPQPNTFAIDISTAAITTASQNATKLQAKVTFIHKDILAEELDELPPLDIIVSNPPYVTEAEKEQMLDNVLKHEPHLALFVPNHTPLLFYERIAELAIKQLRTGGMLFFEINEQFGKETKEMLEQKGFQEVGIHKDMQGKDRICVAIKP</sequence>
<feature type="domain" description="Release factor glutamine methyltransferase N-terminal" evidence="7">
    <location>
        <begin position="24"/>
        <end position="77"/>
    </location>
</feature>